<dbReference type="PANTHER" id="PTHR31875">
    <property type="entry name" value="PROTEIN DEHYDRATION-INDUCED 19"/>
    <property type="match status" value="1"/>
</dbReference>
<dbReference type="EMBL" id="CAUOFW020000825">
    <property type="protein sequence ID" value="CAK9137541.1"/>
    <property type="molecule type" value="Genomic_DNA"/>
</dbReference>
<organism evidence="4 5">
    <name type="scientific">Ilex paraguariensis</name>
    <name type="common">yerba mate</name>
    <dbReference type="NCBI Taxonomy" id="185542"/>
    <lineage>
        <taxon>Eukaryota</taxon>
        <taxon>Viridiplantae</taxon>
        <taxon>Streptophyta</taxon>
        <taxon>Embryophyta</taxon>
        <taxon>Tracheophyta</taxon>
        <taxon>Spermatophyta</taxon>
        <taxon>Magnoliopsida</taxon>
        <taxon>eudicotyledons</taxon>
        <taxon>Gunneridae</taxon>
        <taxon>Pentapetalae</taxon>
        <taxon>asterids</taxon>
        <taxon>campanulids</taxon>
        <taxon>Aquifoliales</taxon>
        <taxon>Aquifoliaceae</taxon>
        <taxon>Ilex</taxon>
    </lineage>
</organism>
<sequence>MAVDFWGAKVHSTKHFSTVQAGRLNSSDAHLIMDDTEGDDDVRAWFPCPFCYVEVEIPVFCSHLQEEHCYNLKNAVCPMCAANLGKDAIGHFLLQHAPSVKRRRKCQKSGYWNSSVAMIGKDLSAFLGSNSVSGRSNVHEPSPDPLLSPFLCNVSLSDPKDNQQDEAFCSVASTTSDVTSSKSSMSDEVQEEDYEERRQRAAFVQELMISTIF</sequence>
<accession>A0ABC8QXR3</accession>
<dbReference type="InterPro" id="IPR033347">
    <property type="entry name" value="Di19"/>
</dbReference>
<dbReference type="Pfam" id="PF14571">
    <property type="entry name" value="Di19_C"/>
    <property type="match status" value="1"/>
</dbReference>
<evidence type="ECO:0000259" key="2">
    <source>
        <dbReference type="Pfam" id="PF05605"/>
    </source>
</evidence>
<dbReference type="AlphaFoldDB" id="A0ABC8QXR3"/>
<protein>
    <recommendedName>
        <fullName evidence="6">Protein DEHYDRATION-INDUCED 19 homolog 5-like</fullName>
    </recommendedName>
</protein>
<proteinExistence type="inferred from homology"/>
<dbReference type="InterPro" id="IPR008598">
    <property type="entry name" value="Di19_Zn-bd"/>
</dbReference>
<feature type="domain" description="Di19 C-terminal" evidence="3">
    <location>
        <begin position="122"/>
        <end position="212"/>
    </location>
</feature>
<gene>
    <name evidence="4" type="ORF">ILEXP_LOCUS4558</name>
</gene>
<evidence type="ECO:0008006" key="6">
    <source>
        <dbReference type="Google" id="ProtNLM"/>
    </source>
</evidence>
<name>A0ABC8QXR3_9AQUA</name>
<keyword evidence="5" id="KW-1185">Reference proteome</keyword>
<feature type="domain" description="Di19 zinc-binding" evidence="2">
    <location>
        <begin position="46"/>
        <end position="97"/>
    </location>
</feature>
<reference evidence="4 5" key="1">
    <citation type="submission" date="2024-02" db="EMBL/GenBank/DDBJ databases">
        <authorList>
            <person name="Vignale AGUSTIN F."/>
            <person name="Sosa J E."/>
            <person name="Modenutti C."/>
        </authorList>
    </citation>
    <scope>NUCLEOTIDE SEQUENCE [LARGE SCALE GENOMIC DNA]</scope>
</reference>
<dbReference type="InterPro" id="IPR027935">
    <property type="entry name" value="Di19_C"/>
</dbReference>
<dbReference type="PANTHER" id="PTHR31875:SF24">
    <property type="entry name" value="PROTEIN DEHYDRATION-INDUCED 19 HOMOLOG 5"/>
    <property type="match status" value="1"/>
</dbReference>
<evidence type="ECO:0000313" key="5">
    <source>
        <dbReference type="Proteomes" id="UP001642360"/>
    </source>
</evidence>
<evidence type="ECO:0000259" key="3">
    <source>
        <dbReference type="Pfam" id="PF14571"/>
    </source>
</evidence>
<dbReference type="Proteomes" id="UP001642360">
    <property type="component" value="Unassembled WGS sequence"/>
</dbReference>
<dbReference type="Pfam" id="PF05605">
    <property type="entry name" value="zf-Di19"/>
    <property type="match status" value="1"/>
</dbReference>
<comment type="caution">
    <text evidence="4">The sequence shown here is derived from an EMBL/GenBank/DDBJ whole genome shotgun (WGS) entry which is preliminary data.</text>
</comment>
<evidence type="ECO:0000256" key="1">
    <source>
        <dbReference type="ARBA" id="ARBA00007109"/>
    </source>
</evidence>
<comment type="similarity">
    <text evidence="1">Belongs to the Di19 family.</text>
</comment>
<evidence type="ECO:0000313" key="4">
    <source>
        <dbReference type="EMBL" id="CAK9137541.1"/>
    </source>
</evidence>